<evidence type="ECO:0000313" key="2">
    <source>
        <dbReference type="EMBL" id="GAG07847.1"/>
    </source>
</evidence>
<organism evidence="2">
    <name type="scientific">marine sediment metagenome</name>
    <dbReference type="NCBI Taxonomy" id="412755"/>
    <lineage>
        <taxon>unclassified sequences</taxon>
        <taxon>metagenomes</taxon>
        <taxon>ecological metagenomes</taxon>
    </lineage>
</organism>
<sequence length="40" mass="4353">GNTVEEILDEPGCTEPLPGSDQPEQGKKAQRTREGRRSSV</sequence>
<name>X0V913_9ZZZZ</name>
<proteinExistence type="predicted"/>
<comment type="caution">
    <text evidence="2">The sequence shown here is derived from an EMBL/GenBank/DDBJ whole genome shotgun (WGS) entry which is preliminary data.</text>
</comment>
<evidence type="ECO:0000256" key="1">
    <source>
        <dbReference type="SAM" id="MobiDB-lite"/>
    </source>
</evidence>
<gene>
    <name evidence="2" type="ORF">S01H1_40664</name>
</gene>
<dbReference type="AlphaFoldDB" id="X0V913"/>
<dbReference type="EMBL" id="BARS01025760">
    <property type="protein sequence ID" value="GAG07847.1"/>
    <property type="molecule type" value="Genomic_DNA"/>
</dbReference>
<protein>
    <submittedName>
        <fullName evidence="2">Uncharacterized protein</fullName>
    </submittedName>
</protein>
<reference evidence="2" key="1">
    <citation type="journal article" date="2014" name="Front. Microbiol.">
        <title>High frequency of phylogenetically diverse reductive dehalogenase-homologous genes in deep subseafloor sedimentary metagenomes.</title>
        <authorList>
            <person name="Kawai M."/>
            <person name="Futagami T."/>
            <person name="Toyoda A."/>
            <person name="Takaki Y."/>
            <person name="Nishi S."/>
            <person name="Hori S."/>
            <person name="Arai W."/>
            <person name="Tsubouchi T."/>
            <person name="Morono Y."/>
            <person name="Uchiyama I."/>
            <person name="Ito T."/>
            <person name="Fujiyama A."/>
            <person name="Inagaki F."/>
            <person name="Takami H."/>
        </authorList>
    </citation>
    <scope>NUCLEOTIDE SEQUENCE</scope>
    <source>
        <strain evidence="2">Expedition CK06-06</strain>
    </source>
</reference>
<feature type="non-terminal residue" evidence="2">
    <location>
        <position position="1"/>
    </location>
</feature>
<feature type="compositionally biased region" description="Basic and acidic residues" evidence="1">
    <location>
        <begin position="24"/>
        <end position="40"/>
    </location>
</feature>
<feature type="region of interest" description="Disordered" evidence="1">
    <location>
        <begin position="1"/>
        <end position="40"/>
    </location>
</feature>
<accession>X0V913</accession>